<evidence type="ECO:0000313" key="1">
    <source>
        <dbReference type="EMBL" id="QDU95391.1"/>
    </source>
</evidence>
<protein>
    <submittedName>
        <fullName evidence="1">Uncharacterized protein</fullName>
    </submittedName>
</protein>
<organism evidence="1 2">
    <name type="scientific">Lignipirellula cremea</name>
    <dbReference type="NCBI Taxonomy" id="2528010"/>
    <lineage>
        <taxon>Bacteria</taxon>
        <taxon>Pseudomonadati</taxon>
        <taxon>Planctomycetota</taxon>
        <taxon>Planctomycetia</taxon>
        <taxon>Pirellulales</taxon>
        <taxon>Pirellulaceae</taxon>
        <taxon>Lignipirellula</taxon>
    </lineage>
</organism>
<reference evidence="1 2" key="1">
    <citation type="submission" date="2019-02" db="EMBL/GenBank/DDBJ databases">
        <title>Deep-cultivation of Planctomycetes and their phenomic and genomic characterization uncovers novel biology.</title>
        <authorList>
            <person name="Wiegand S."/>
            <person name="Jogler M."/>
            <person name="Boedeker C."/>
            <person name="Pinto D."/>
            <person name="Vollmers J."/>
            <person name="Rivas-Marin E."/>
            <person name="Kohn T."/>
            <person name="Peeters S.H."/>
            <person name="Heuer A."/>
            <person name="Rast P."/>
            <person name="Oberbeckmann S."/>
            <person name="Bunk B."/>
            <person name="Jeske O."/>
            <person name="Meyerdierks A."/>
            <person name="Storesund J.E."/>
            <person name="Kallscheuer N."/>
            <person name="Luecker S."/>
            <person name="Lage O.M."/>
            <person name="Pohl T."/>
            <person name="Merkel B.J."/>
            <person name="Hornburger P."/>
            <person name="Mueller R.-W."/>
            <person name="Bruemmer F."/>
            <person name="Labrenz M."/>
            <person name="Spormann A.M."/>
            <person name="Op den Camp H."/>
            <person name="Overmann J."/>
            <person name="Amann R."/>
            <person name="Jetten M.S.M."/>
            <person name="Mascher T."/>
            <person name="Medema M.H."/>
            <person name="Devos D.P."/>
            <person name="Kaster A.-K."/>
            <person name="Ovreas L."/>
            <person name="Rohde M."/>
            <person name="Galperin M.Y."/>
            <person name="Jogler C."/>
        </authorList>
    </citation>
    <scope>NUCLEOTIDE SEQUENCE [LARGE SCALE GENOMIC DNA]</scope>
    <source>
        <strain evidence="1 2">Pla85_3_4</strain>
    </source>
</reference>
<dbReference type="KEGG" id="lcre:Pla8534_32060"/>
<proteinExistence type="predicted"/>
<dbReference type="EMBL" id="CP036433">
    <property type="protein sequence ID" value="QDU95391.1"/>
    <property type="molecule type" value="Genomic_DNA"/>
</dbReference>
<keyword evidence="2" id="KW-1185">Reference proteome</keyword>
<sequence>MSDKIAATEIQEEMRRVRSELREDVREVVGGAKVMSDWRHYVRNYPWLCVGAAVGLGYLATPNRTEIIQPDAKTLAQLAKRHRLVVEQDPTPHQKQSLAQNIFGFVANMAVRGAMGYAGQQLGKLLEPPANSDVERQLP</sequence>
<dbReference type="OrthoDB" id="213584at2"/>
<dbReference type="AlphaFoldDB" id="A0A518DU82"/>
<evidence type="ECO:0000313" key="2">
    <source>
        <dbReference type="Proteomes" id="UP000317648"/>
    </source>
</evidence>
<accession>A0A518DU82</accession>
<dbReference type="Proteomes" id="UP000317648">
    <property type="component" value="Chromosome"/>
</dbReference>
<name>A0A518DU82_9BACT</name>
<dbReference type="RefSeq" id="WP_145054138.1">
    <property type="nucleotide sequence ID" value="NZ_CP036433.1"/>
</dbReference>
<gene>
    <name evidence="1" type="ORF">Pla8534_32060</name>
</gene>